<evidence type="ECO:0000256" key="3">
    <source>
        <dbReference type="ARBA" id="ARBA00022553"/>
    </source>
</evidence>
<keyword evidence="4" id="KW-0808">Transferase</keyword>
<dbReference type="SUPFAM" id="SSF55785">
    <property type="entry name" value="PYP-like sensor domain (PAS domain)"/>
    <property type="match status" value="2"/>
</dbReference>
<feature type="domain" description="PAS" evidence="11">
    <location>
        <begin position="43"/>
        <end position="89"/>
    </location>
</feature>
<dbReference type="EC" id="2.7.13.3" evidence="2"/>
<dbReference type="CDD" id="cd00130">
    <property type="entry name" value="PAS"/>
    <property type="match status" value="1"/>
</dbReference>
<dbReference type="CDD" id="cd00082">
    <property type="entry name" value="HisKA"/>
    <property type="match status" value="1"/>
</dbReference>
<evidence type="ECO:0000313" key="12">
    <source>
        <dbReference type="EMBL" id="VBB06707.1"/>
    </source>
</evidence>
<sequence length="520" mass="58693">MLQLIQEYIEKLKKVDEQLERLTSDRNVIETELTALSNAINNQSESFGRIISFSHDCVFILDRNCRFTYASISGAQLFGLKQMDMIGKNWRELKLSKEMMIPFEAYLKTVFMLGIPTSQVTRAVFPYGIRYLEYFLNPVFNKHHVVDAVFSVVRDVTQRKESETVQKQLTIQYLDESQRLQQMIDTAPMAILTVDRDGFIIASNQLAAELLPDITDKLKMVINSHLDAGGLDDSDEALIARALNGEEINGFFRQDRNKSFLISAYPIKEYNTDNIVGAIAYYQDISELENLRNEYARLDRLKLIGEMAAGVAHEIRNPMTVVKGYLQVLTNKAEPDLQERYSIIMNELNRIDTIVTDFLSLARNKTVTKEICNLNNIIAGTFPLLQADAAESGIEIKLNLAEVVPELLLNEKEIKQVLFNLSRNSIQAMQPKGLLRIETKVSANAVKLIVADNGCGIEADYLNKIFDPFFTTKDTGTGLGLAICQSIVERHAGKIEVQSKVGKGTSFFITFPTSEKNLMN</sequence>
<dbReference type="Proteomes" id="UP000277811">
    <property type="component" value="Unassembled WGS sequence"/>
</dbReference>
<dbReference type="InterPro" id="IPR005467">
    <property type="entry name" value="His_kinase_dom"/>
</dbReference>
<dbReference type="GO" id="GO:0000155">
    <property type="term" value="F:phosphorelay sensor kinase activity"/>
    <property type="evidence" value="ECO:0007669"/>
    <property type="project" value="InterPro"/>
</dbReference>
<keyword evidence="13" id="KW-1185">Reference proteome</keyword>
<evidence type="ECO:0000256" key="5">
    <source>
        <dbReference type="ARBA" id="ARBA00022741"/>
    </source>
</evidence>
<dbReference type="PANTHER" id="PTHR43065:SF10">
    <property type="entry name" value="PEROXIDE STRESS-ACTIVATED HISTIDINE KINASE MAK3"/>
    <property type="match status" value="1"/>
</dbReference>
<dbReference type="SUPFAM" id="SSF55874">
    <property type="entry name" value="ATPase domain of HSP90 chaperone/DNA topoisomerase II/histidine kinase"/>
    <property type="match status" value="1"/>
</dbReference>
<dbReference type="Gene3D" id="3.30.450.20">
    <property type="entry name" value="PAS domain"/>
    <property type="match status" value="2"/>
</dbReference>
<feature type="coiled-coil region" evidence="9">
    <location>
        <begin position="5"/>
        <end position="39"/>
    </location>
</feature>
<dbReference type="PANTHER" id="PTHR43065">
    <property type="entry name" value="SENSOR HISTIDINE KINASE"/>
    <property type="match status" value="1"/>
</dbReference>
<dbReference type="Pfam" id="PF00512">
    <property type="entry name" value="HisKA"/>
    <property type="match status" value="1"/>
</dbReference>
<organism evidence="12 13">
    <name type="scientific">Lucifera butyrica</name>
    <dbReference type="NCBI Taxonomy" id="1351585"/>
    <lineage>
        <taxon>Bacteria</taxon>
        <taxon>Bacillati</taxon>
        <taxon>Bacillota</taxon>
        <taxon>Negativicutes</taxon>
        <taxon>Veillonellales</taxon>
        <taxon>Veillonellaceae</taxon>
        <taxon>Lucifera</taxon>
    </lineage>
</organism>
<keyword evidence="9" id="KW-0175">Coiled coil</keyword>
<dbReference type="SMART" id="SM00387">
    <property type="entry name" value="HATPase_c"/>
    <property type="match status" value="1"/>
</dbReference>
<dbReference type="InterPro" id="IPR013656">
    <property type="entry name" value="PAS_4"/>
</dbReference>
<evidence type="ECO:0000256" key="4">
    <source>
        <dbReference type="ARBA" id="ARBA00022679"/>
    </source>
</evidence>
<dbReference type="SMART" id="SM00388">
    <property type="entry name" value="HisKA"/>
    <property type="match status" value="1"/>
</dbReference>
<dbReference type="Pfam" id="PF13188">
    <property type="entry name" value="PAS_8"/>
    <property type="match status" value="1"/>
</dbReference>
<feature type="domain" description="Histidine kinase" evidence="10">
    <location>
        <begin position="310"/>
        <end position="515"/>
    </location>
</feature>
<dbReference type="InterPro" id="IPR003594">
    <property type="entry name" value="HATPase_dom"/>
</dbReference>
<dbReference type="EMBL" id="UPPP01000067">
    <property type="protein sequence ID" value="VBB06707.1"/>
    <property type="molecule type" value="Genomic_DNA"/>
</dbReference>
<dbReference type="GO" id="GO:0005524">
    <property type="term" value="F:ATP binding"/>
    <property type="evidence" value="ECO:0007669"/>
    <property type="project" value="UniProtKB-KW"/>
</dbReference>
<evidence type="ECO:0000256" key="1">
    <source>
        <dbReference type="ARBA" id="ARBA00000085"/>
    </source>
</evidence>
<dbReference type="InterPro" id="IPR035965">
    <property type="entry name" value="PAS-like_dom_sf"/>
</dbReference>
<proteinExistence type="predicted"/>
<feature type="domain" description="PAS" evidence="11">
    <location>
        <begin position="176"/>
        <end position="211"/>
    </location>
</feature>
<keyword evidence="3" id="KW-0597">Phosphoprotein</keyword>
<keyword evidence="7" id="KW-0067">ATP-binding</keyword>
<keyword evidence="8" id="KW-0902">Two-component regulatory system</keyword>
<dbReference type="OrthoDB" id="9813151at2"/>
<dbReference type="InterPro" id="IPR036097">
    <property type="entry name" value="HisK_dim/P_sf"/>
</dbReference>
<dbReference type="AlphaFoldDB" id="A0A498R738"/>
<gene>
    <name evidence="12" type="ORF">LUCI_1943</name>
</gene>
<evidence type="ECO:0000259" key="10">
    <source>
        <dbReference type="PROSITE" id="PS50109"/>
    </source>
</evidence>
<dbReference type="PRINTS" id="PR00344">
    <property type="entry name" value="BCTRLSENSOR"/>
</dbReference>
<accession>A0A498R738</accession>
<keyword evidence="6" id="KW-0418">Kinase</keyword>
<dbReference type="Gene3D" id="3.30.565.10">
    <property type="entry name" value="Histidine kinase-like ATPase, C-terminal domain"/>
    <property type="match status" value="1"/>
</dbReference>
<dbReference type="InterPro" id="IPR000014">
    <property type="entry name" value="PAS"/>
</dbReference>
<dbReference type="InterPro" id="IPR036890">
    <property type="entry name" value="HATPase_C_sf"/>
</dbReference>
<dbReference type="SUPFAM" id="SSF47384">
    <property type="entry name" value="Homodimeric domain of signal transducing histidine kinase"/>
    <property type="match status" value="1"/>
</dbReference>
<dbReference type="Gene3D" id="1.10.287.130">
    <property type="match status" value="1"/>
</dbReference>
<comment type="catalytic activity">
    <reaction evidence="1">
        <text>ATP + protein L-histidine = ADP + protein N-phospho-L-histidine.</text>
        <dbReference type="EC" id="2.7.13.3"/>
    </reaction>
</comment>
<dbReference type="PROSITE" id="PS50109">
    <property type="entry name" value="HIS_KIN"/>
    <property type="match status" value="1"/>
</dbReference>
<evidence type="ECO:0000256" key="8">
    <source>
        <dbReference type="ARBA" id="ARBA00023012"/>
    </source>
</evidence>
<dbReference type="RefSeq" id="WP_122627654.1">
    <property type="nucleotide sequence ID" value="NZ_UPPP01000067.1"/>
</dbReference>
<keyword evidence="5" id="KW-0547">Nucleotide-binding</keyword>
<evidence type="ECO:0000259" key="11">
    <source>
        <dbReference type="PROSITE" id="PS50112"/>
    </source>
</evidence>
<dbReference type="InterPro" id="IPR003661">
    <property type="entry name" value="HisK_dim/P_dom"/>
</dbReference>
<dbReference type="InterPro" id="IPR004358">
    <property type="entry name" value="Sig_transdc_His_kin-like_C"/>
</dbReference>
<dbReference type="NCBIfam" id="TIGR00229">
    <property type="entry name" value="sensory_box"/>
    <property type="match status" value="1"/>
</dbReference>
<reference evidence="12 13" key="1">
    <citation type="submission" date="2018-06" db="EMBL/GenBank/DDBJ databases">
        <authorList>
            <person name="Strepis N."/>
        </authorList>
    </citation>
    <scope>NUCLEOTIDE SEQUENCE [LARGE SCALE GENOMIC DNA]</scope>
    <source>
        <strain evidence="12">LUCI</strain>
    </source>
</reference>
<dbReference type="SMART" id="SM00091">
    <property type="entry name" value="PAS"/>
    <property type="match status" value="2"/>
</dbReference>
<dbReference type="Pfam" id="PF08448">
    <property type="entry name" value="PAS_4"/>
    <property type="match status" value="1"/>
</dbReference>
<dbReference type="Pfam" id="PF02518">
    <property type="entry name" value="HATPase_c"/>
    <property type="match status" value="1"/>
</dbReference>
<protein>
    <recommendedName>
        <fullName evidence="2">histidine kinase</fullName>
        <ecNumber evidence="2">2.7.13.3</ecNumber>
    </recommendedName>
</protein>
<evidence type="ECO:0000256" key="7">
    <source>
        <dbReference type="ARBA" id="ARBA00022840"/>
    </source>
</evidence>
<name>A0A498R738_9FIRM</name>
<dbReference type="PROSITE" id="PS50112">
    <property type="entry name" value="PAS"/>
    <property type="match status" value="2"/>
</dbReference>
<evidence type="ECO:0000313" key="13">
    <source>
        <dbReference type="Proteomes" id="UP000277811"/>
    </source>
</evidence>
<evidence type="ECO:0000256" key="9">
    <source>
        <dbReference type="SAM" id="Coils"/>
    </source>
</evidence>
<evidence type="ECO:0000256" key="2">
    <source>
        <dbReference type="ARBA" id="ARBA00012438"/>
    </source>
</evidence>
<evidence type="ECO:0000256" key="6">
    <source>
        <dbReference type="ARBA" id="ARBA00022777"/>
    </source>
</evidence>